<sequence length="308" mass="33982">MPVIFDKLEQVPPEQAPPDFSQISGFYGPGAWAAWVITMAASWISLIQGDNTHNLHFLGYALYTNWAAIDFLRHVSRVPGYNDDFSAVEQARSKNIVASVAVLNVGIFQAVGQMLVYVFVVAPKSTPGRCSSVARGMYLIVGVILPLGMLCYGLTSYIFFSDSIGRSLQTLLLVVIDGVAVLIAGVASYALYNVSSPILILYHHPLLNFYQHPLFNCFTHGLILLTSLTLIMLSVSFMDRGPVVFGVTRTAARCYFVPCAPQKIGEWDQAFSLLVAFVLFLYEFGSGMIRAMEKGIQALYRTWLPAAW</sequence>
<feature type="transmembrane region" description="Helical" evidence="1">
    <location>
        <begin position="213"/>
        <end position="235"/>
    </location>
</feature>
<feature type="transmembrane region" description="Helical" evidence="1">
    <location>
        <begin position="96"/>
        <end position="121"/>
    </location>
</feature>
<evidence type="ECO:0000313" key="3">
    <source>
        <dbReference type="Proteomes" id="UP000292402"/>
    </source>
</evidence>
<evidence type="ECO:0000256" key="1">
    <source>
        <dbReference type="SAM" id="Phobius"/>
    </source>
</evidence>
<reference evidence="3" key="1">
    <citation type="journal article" date="2019" name="bioRxiv">
        <title>Genomics, evolutionary history and diagnostics of the Alternaria alternata species group including apple and Asian pear pathotypes.</title>
        <authorList>
            <person name="Armitage A.D."/>
            <person name="Cockerton H.M."/>
            <person name="Sreenivasaprasad S."/>
            <person name="Woodhall J.W."/>
            <person name="Lane C.R."/>
            <person name="Harrison R.J."/>
            <person name="Clarkson J.P."/>
        </authorList>
    </citation>
    <scope>NUCLEOTIDE SEQUENCE [LARGE SCALE GENOMIC DNA]</scope>
    <source>
        <strain evidence="3">FERA 1082</strain>
    </source>
</reference>
<keyword evidence="1" id="KW-0472">Membrane</keyword>
<feature type="transmembrane region" description="Helical" evidence="1">
    <location>
        <begin position="133"/>
        <end position="159"/>
    </location>
</feature>
<dbReference type="OrthoDB" id="3550824at2759"/>
<evidence type="ECO:0000313" key="2">
    <source>
        <dbReference type="EMBL" id="RYN44558.1"/>
    </source>
</evidence>
<feature type="transmembrane region" description="Helical" evidence="1">
    <location>
        <begin position="171"/>
        <end position="192"/>
    </location>
</feature>
<feature type="transmembrane region" description="Helical" evidence="1">
    <location>
        <begin position="270"/>
        <end position="291"/>
    </location>
</feature>
<protein>
    <submittedName>
        <fullName evidence="2">Uncharacterized protein</fullName>
    </submittedName>
</protein>
<dbReference type="Proteomes" id="UP000292402">
    <property type="component" value="Unassembled WGS sequence"/>
</dbReference>
<comment type="caution">
    <text evidence="2">The sequence shown here is derived from an EMBL/GenBank/DDBJ whole genome shotgun (WGS) entry which is preliminary data.</text>
</comment>
<gene>
    <name evidence="2" type="ORF">AA0114_g9916</name>
</gene>
<keyword evidence="1" id="KW-0812">Transmembrane</keyword>
<dbReference type="EMBL" id="PDXA01000041">
    <property type="protein sequence ID" value="RYN44558.1"/>
    <property type="molecule type" value="Genomic_DNA"/>
</dbReference>
<organism evidence="2 3">
    <name type="scientific">Alternaria tenuissima</name>
    <dbReference type="NCBI Taxonomy" id="119927"/>
    <lineage>
        <taxon>Eukaryota</taxon>
        <taxon>Fungi</taxon>
        <taxon>Dikarya</taxon>
        <taxon>Ascomycota</taxon>
        <taxon>Pezizomycotina</taxon>
        <taxon>Dothideomycetes</taxon>
        <taxon>Pleosporomycetidae</taxon>
        <taxon>Pleosporales</taxon>
        <taxon>Pleosporineae</taxon>
        <taxon>Pleosporaceae</taxon>
        <taxon>Alternaria</taxon>
        <taxon>Alternaria sect. Alternaria</taxon>
        <taxon>Alternaria alternata complex</taxon>
    </lineage>
</organism>
<proteinExistence type="predicted"/>
<name>A0A4V1WLS1_9PLEO</name>
<feature type="transmembrane region" description="Helical" evidence="1">
    <location>
        <begin position="26"/>
        <end position="45"/>
    </location>
</feature>
<dbReference type="AlphaFoldDB" id="A0A4V1WLS1"/>
<keyword evidence="1" id="KW-1133">Transmembrane helix</keyword>
<accession>A0A4V1WLS1</accession>